<gene>
    <name evidence="11" type="ORF">NX778_01640</name>
</gene>
<keyword evidence="12" id="KW-1185">Reference proteome</keyword>
<feature type="region of interest" description="Disordered" evidence="8">
    <location>
        <begin position="82"/>
        <end position="124"/>
    </location>
</feature>
<evidence type="ECO:0000256" key="7">
    <source>
        <dbReference type="RuleBase" id="RU003423"/>
    </source>
</evidence>
<sequence length="392" mass="42040">MIEFTLPSLGSDMDQGKLLAWHVKPGDPVRSGQVIAVVDTSKAAVDVEVWKDGTVFELLVRPGETVPVGAVLATFLEPGETAEHARHAQHIRATPRAPVPAPEPAAPLTNALSSGATPAGRRPVSPAARKHAAELQIDIDTVAGSGAGGAVTLQDVERARQTAPCALAPTERLSETRKSIAAAMSRSKREIPHYYLSEAVPMRNAEQWLTELNAQRSVTERILMAALQLKAVALTLERFPELNGFFRDGLHQPSSQVHVGVAIALRQGGLIAPALHDVASKPLEQIMRELLDLVRRARAGSLRSSEMAEPTVTVTNLGDQGADAVFGIIYPPQVALIGFGRIEQRPWASEGVLSAMPLSIASLAADHRVSDGHRGAQFLTELRERLQRPAEL</sequence>
<evidence type="ECO:0000256" key="6">
    <source>
        <dbReference type="ARBA" id="ARBA00023315"/>
    </source>
</evidence>
<dbReference type="SUPFAM" id="SSF47005">
    <property type="entry name" value="Peripheral subunit-binding domain of 2-oxo acid dehydrogenase complex"/>
    <property type="match status" value="1"/>
</dbReference>
<evidence type="ECO:0000256" key="2">
    <source>
        <dbReference type="ARBA" id="ARBA00007317"/>
    </source>
</evidence>
<comment type="cofactor">
    <cofactor evidence="1 7">
        <name>(R)-lipoate</name>
        <dbReference type="ChEBI" id="CHEBI:83088"/>
    </cofactor>
</comment>
<proteinExistence type="inferred from homology"/>
<keyword evidence="4 7" id="KW-0808">Transferase</keyword>
<organism evidence="11 12">
    <name type="scientific">Massilia terrae</name>
    <dbReference type="NCBI Taxonomy" id="1811224"/>
    <lineage>
        <taxon>Bacteria</taxon>
        <taxon>Pseudomonadati</taxon>
        <taxon>Pseudomonadota</taxon>
        <taxon>Betaproteobacteria</taxon>
        <taxon>Burkholderiales</taxon>
        <taxon>Oxalobacteraceae</taxon>
        <taxon>Telluria group</taxon>
        <taxon>Massilia</taxon>
    </lineage>
</organism>
<dbReference type="Pfam" id="PF00198">
    <property type="entry name" value="2-oxoacid_dh"/>
    <property type="match status" value="1"/>
</dbReference>
<dbReference type="SUPFAM" id="SSF51230">
    <property type="entry name" value="Single hybrid motif"/>
    <property type="match status" value="1"/>
</dbReference>
<dbReference type="Pfam" id="PF00364">
    <property type="entry name" value="Biotin_lipoyl"/>
    <property type="match status" value="1"/>
</dbReference>
<dbReference type="InterPro" id="IPR000089">
    <property type="entry name" value="Biotin_lipoyl"/>
</dbReference>
<dbReference type="InterPro" id="IPR036625">
    <property type="entry name" value="E3-bd_dom_sf"/>
</dbReference>
<dbReference type="PROSITE" id="PS50968">
    <property type="entry name" value="BIOTINYL_LIPOYL"/>
    <property type="match status" value="1"/>
</dbReference>
<reference evidence="11 12" key="1">
    <citation type="submission" date="2022-08" db="EMBL/GenBank/DDBJ databases">
        <title>Reclassification of Massilia species as members of the genera Telluria, Duganella, Pseudoduganella, Mokoshia gen. nov. and Zemynaea gen. nov. using orthogonal and non-orthogonal genome-based approaches.</title>
        <authorList>
            <person name="Bowman J.P."/>
        </authorList>
    </citation>
    <scope>NUCLEOTIDE SEQUENCE [LARGE SCALE GENOMIC DNA]</scope>
    <source>
        <strain evidence="11 12">JCM 31606</strain>
    </source>
</reference>
<keyword evidence="5 7" id="KW-0450">Lipoyl</keyword>
<dbReference type="InterPro" id="IPR011053">
    <property type="entry name" value="Single_hybrid_motif"/>
</dbReference>
<evidence type="ECO:0000259" key="10">
    <source>
        <dbReference type="PROSITE" id="PS51826"/>
    </source>
</evidence>
<dbReference type="Gene3D" id="3.30.559.10">
    <property type="entry name" value="Chloramphenicol acetyltransferase-like domain"/>
    <property type="match status" value="1"/>
</dbReference>
<name>A0ABT2CS17_9BURK</name>
<dbReference type="RefSeq" id="WP_258809941.1">
    <property type="nucleotide sequence ID" value="NZ_JANUGU010000001.1"/>
</dbReference>
<dbReference type="InterPro" id="IPR004167">
    <property type="entry name" value="PSBD"/>
</dbReference>
<comment type="similarity">
    <text evidence="2 7">Belongs to the 2-oxoacid dehydrogenase family.</text>
</comment>
<protein>
    <recommendedName>
        <fullName evidence="7">Dihydrolipoamide acetyltransferase component of pyruvate dehydrogenase complex</fullName>
        <ecNumber evidence="7">2.3.1.-</ecNumber>
    </recommendedName>
</protein>
<dbReference type="CDD" id="cd06849">
    <property type="entry name" value="lipoyl_domain"/>
    <property type="match status" value="1"/>
</dbReference>
<feature type="domain" description="Peripheral subunit-binding (PSBD)" evidence="10">
    <location>
        <begin position="123"/>
        <end position="160"/>
    </location>
</feature>
<evidence type="ECO:0000313" key="12">
    <source>
        <dbReference type="Proteomes" id="UP001204621"/>
    </source>
</evidence>
<accession>A0ABT2CS17</accession>
<feature type="domain" description="Lipoyl-binding" evidence="9">
    <location>
        <begin position="1"/>
        <end position="76"/>
    </location>
</feature>
<dbReference type="Gene3D" id="2.40.50.100">
    <property type="match status" value="1"/>
</dbReference>
<dbReference type="EC" id="2.3.1.-" evidence="7"/>
<evidence type="ECO:0000256" key="3">
    <source>
        <dbReference type="ARBA" id="ARBA00011484"/>
    </source>
</evidence>
<evidence type="ECO:0000256" key="5">
    <source>
        <dbReference type="ARBA" id="ARBA00022823"/>
    </source>
</evidence>
<evidence type="ECO:0000313" key="11">
    <source>
        <dbReference type="EMBL" id="MCS0656762.1"/>
    </source>
</evidence>
<evidence type="ECO:0000256" key="4">
    <source>
        <dbReference type="ARBA" id="ARBA00022679"/>
    </source>
</evidence>
<comment type="subunit">
    <text evidence="3">Forms a 24-polypeptide structural core with octahedral symmetry.</text>
</comment>
<evidence type="ECO:0000256" key="8">
    <source>
        <dbReference type="SAM" id="MobiDB-lite"/>
    </source>
</evidence>
<dbReference type="PROSITE" id="PS51826">
    <property type="entry name" value="PSBD"/>
    <property type="match status" value="1"/>
</dbReference>
<dbReference type="Proteomes" id="UP001204621">
    <property type="component" value="Unassembled WGS sequence"/>
</dbReference>
<dbReference type="EMBL" id="JANUGU010000001">
    <property type="protein sequence ID" value="MCS0656762.1"/>
    <property type="molecule type" value="Genomic_DNA"/>
</dbReference>
<dbReference type="InterPro" id="IPR001078">
    <property type="entry name" value="2-oxoacid_DH_actylTfrase"/>
</dbReference>
<dbReference type="InterPro" id="IPR050743">
    <property type="entry name" value="2-oxoacid_DH_E2_comp"/>
</dbReference>
<dbReference type="PANTHER" id="PTHR43178:SF5">
    <property type="entry name" value="LIPOAMIDE ACYLTRANSFERASE COMPONENT OF BRANCHED-CHAIN ALPHA-KETO ACID DEHYDROGENASE COMPLEX, MITOCHONDRIAL"/>
    <property type="match status" value="1"/>
</dbReference>
<dbReference type="InterPro" id="IPR023213">
    <property type="entry name" value="CAT-like_dom_sf"/>
</dbReference>
<keyword evidence="6 7" id="KW-0012">Acyltransferase</keyword>
<dbReference type="SUPFAM" id="SSF52777">
    <property type="entry name" value="CoA-dependent acyltransferases"/>
    <property type="match status" value="1"/>
</dbReference>
<comment type="caution">
    <text evidence="11">The sequence shown here is derived from an EMBL/GenBank/DDBJ whole genome shotgun (WGS) entry which is preliminary data.</text>
</comment>
<evidence type="ECO:0000259" key="9">
    <source>
        <dbReference type="PROSITE" id="PS50968"/>
    </source>
</evidence>
<dbReference type="Gene3D" id="4.10.320.10">
    <property type="entry name" value="E3-binding domain"/>
    <property type="match status" value="1"/>
</dbReference>
<evidence type="ECO:0000256" key="1">
    <source>
        <dbReference type="ARBA" id="ARBA00001938"/>
    </source>
</evidence>
<dbReference type="PANTHER" id="PTHR43178">
    <property type="entry name" value="DIHYDROLIPOAMIDE ACETYLTRANSFERASE COMPONENT OF PYRUVATE DEHYDROGENASE COMPLEX"/>
    <property type="match status" value="1"/>
</dbReference>
<dbReference type="Pfam" id="PF02817">
    <property type="entry name" value="E3_binding"/>
    <property type="match status" value="1"/>
</dbReference>